<dbReference type="InterPro" id="IPR057336">
    <property type="entry name" value="GerAC_N"/>
</dbReference>
<keyword evidence="6" id="KW-0564">Palmitate</keyword>
<feature type="signal peptide" evidence="8">
    <location>
        <begin position="1"/>
        <end position="20"/>
    </location>
</feature>
<evidence type="ECO:0000259" key="10">
    <source>
        <dbReference type="Pfam" id="PF25198"/>
    </source>
</evidence>
<dbReference type="InterPro" id="IPR008844">
    <property type="entry name" value="Spore_GerAC-like"/>
</dbReference>
<organism evidence="11 12">
    <name type="scientific">Brevibacillus centrosporus</name>
    <dbReference type="NCBI Taxonomy" id="54910"/>
    <lineage>
        <taxon>Bacteria</taxon>
        <taxon>Bacillati</taxon>
        <taxon>Bacillota</taxon>
        <taxon>Bacilli</taxon>
        <taxon>Bacillales</taxon>
        <taxon>Paenibacillaceae</taxon>
        <taxon>Brevibacillus</taxon>
    </lineage>
</organism>
<evidence type="ECO:0000256" key="6">
    <source>
        <dbReference type="ARBA" id="ARBA00023139"/>
    </source>
</evidence>
<dbReference type="STRING" id="1884381.SAMN05518846_109229"/>
<keyword evidence="5" id="KW-0472">Membrane</keyword>
<dbReference type="Pfam" id="PF25198">
    <property type="entry name" value="Spore_GerAC_N"/>
    <property type="match status" value="1"/>
</dbReference>
<dbReference type="Proteomes" id="UP000198915">
    <property type="component" value="Unassembled WGS sequence"/>
</dbReference>
<evidence type="ECO:0000256" key="3">
    <source>
        <dbReference type="ARBA" id="ARBA00022544"/>
    </source>
</evidence>
<evidence type="ECO:0000256" key="8">
    <source>
        <dbReference type="SAM" id="SignalP"/>
    </source>
</evidence>
<comment type="subcellular location">
    <subcellularLocation>
        <location evidence="1">Membrane</location>
        <topology evidence="1">Lipid-anchor</topology>
    </subcellularLocation>
</comment>
<dbReference type="Gene3D" id="3.30.300.210">
    <property type="entry name" value="Nutrient germinant receptor protein C, domain 3"/>
    <property type="match status" value="1"/>
</dbReference>
<dbReference type="Pfam" id="PF05504">
    <property type="entry name" value="Spore_GerAC"/>
    <property type="match status" value="1"/>
</dbReference>
<dbReference type="PANTHER" id="PTHR35789:SF1">
    <property type="entry name" value="SPORE GERMINATION PROTEIN B3"/>
    <property type="match status" value="1"/>
</dbReference>
<proteinExistence type="inferred from homology"/>
<evidence type="ECO:0000313" key="12">
    <source>
        <dbReference type="Proteomes" id="UP000198915"/>
    </source>
</evidence>
<keyword evidence="7" id="KW-0449">Lipoprotein</keyword>
<keyword evidence="12" id="KW-1185">Reference proteome</keyword>
<comment type="similarity">
    <text evidence="2">Belongs to the GerABKC lipoprotein family.</text>
</comment>
<gene>
    <name evidence="11" type="ORF">SAMN05518846_109229</name>
</gene>
<feature type="domain" description="Spore germination protein N-terminal" evidence="10">
    <location>
        <begin position="76"/>
        <end position="192"/>
    </location>
</feature>
<accession>A0A1I3XGS3</accession>
<dbReference type="PANTHER" id="PTHR35789">
    <property type="entry name" value="SPORE GERMINATION PROTEIN B3"/>
    <property type="match status" value="1"/>
</dbReference>
<evidence type="ECO:0000256" key="7">
    <source>
        <dbReference type="ARBA" id="ARBA00023288"/>
    </source>
</evidence>
<dbReference type="InterPro" id="IPR046953">
    <property type="entry name" value="Spore_GerAC-like_C"/>
</dbReference>
<evidence type="ECO:0000256" key="2">
    <source>
        <dbReference type="ARBA" id="ARBA00007886"/>
    </source>
</evidence>
<keyword evidence="4 8" id="KW-0732">Signal</keyword>
<dbReference type="InterPro" id="IPR038501">
    <property type="entry name" value="Spore_GerAC_C_sf"/>
</dbReference>
<dbReference type="EMBL" id="FORT01000009">
    <property type="protein sequence ID" value="SFK18702.1"/>
    <property type="molecule type" value="Genomic_DNA"/>
</dbReference>
<name>A0A1I3XGS3_9BACL</name>
<evidence type="ECO:0000256" key="4">
    <source>
        <dbReference type="ARBA" id="ARBA00022729"/>
    </source>
</evidence>
<evidence type="ECO:0000256" key="1">
    <source>
        <dbReference type="ARBA" id="ARBA00004635"/>
    </source>
</evidence>
<protein>
    <submittedName>
        <fullName evidence="11">Spore germination protein</fullName>
    </submittedName>
</protein>
<evidence type="ECO:0000259" key="9">
    <source>
        <dbReference type="Pfam" id="PF05504"/>
    </source>
</evidence>
<dbReference type="GO" id="GO:0016020">
    <property type="term" value="C:membrane"/>
    <property type="evidence" value="ECO:0007669"/>
    <property type="project" value="UniProtKB-SubCell"/>
</dbReference>
<reference evidence="12" key="1">
    <citation type="submission" date="2016-10" db="EMBL/GenBank/DDBJ databases">
        <authorList>
            <person name="Varghese N."/>
            <person name="Submissions S."/>
        </authorList>
    </citation>
    <scope>NUCLEOTIDE SEQUENCE [LARGE SCALE GENOMIC DNA]</scope>
    <source>
        <strain evidence="12">OK042</strain>
    </source>
</reference>
<dbReference type="GO" id="GO:0009847">
    <property type="term" value="P:spore germination"/>
    <property type="evidence" value="ECO:0007669"/>
    <property type="project" value="InterPro"/>
</dbReference>
<sequence>MRWIHAAFALAILSGIIATTGCSPFVENNTIEEIAPVIFWSLNQSDDRHLEISTLVPPLIHEKKRMLTLKVDLQKQGGKEFNLIYYRELKPGQLRVIVINEELARKGVLPLISTYLMDTDISQRLYLIISRGNFEEFMREQLNEQANLDYFLYRMLKHYEASNQGEMSILNLHQFKNKLFSPYADPYLPLFEVKKINLTYKGTAMFRHDKMINMLPLMDDQIFQLINNDHYLKLFAVPSSDVILGHVRSKVDIDLDPSYKNMTIKIDLTGRLEEYRGNKNLHKREDLAKLHQDIEKYLVSRTSDLLKTMQQWKIDPLEIGTRTLHPFSKPISDSEWLNLWEKMKFKIEYRLTIQPLVNVNQ</sequence>
<evidence type="ECO:0000313" key="11">
    <source>
        <dbReference type="EMBL" id="SFK18702.1"/>
    </source>
</evidence>
<dbReference type="PROSITE" id="PS51257">
    <property type="entry name" value="PROKAR_LIPOPROTEIN"/>
    <property type="match status" value="1"/>
</dbReference>
<evidence type="ECO:0000256" key="5">
    <source>
        <dbReference type="ARBA" id="ARBA00023136"/>
    </source>
</evidence>
<feature type="chain" id="PRO_5038530166" evidence="8">
    <location>
        <begin position="21"/>
        <end position="361"/>
    </location>
</feature>
<feature type="domain" description="Spore germination GerAC-like C-terminal" evidence="9">
    <location>
        <begin position="201"/>
        <end position="354"/>
    </location>
</feature>
<keyword evidence="3" id="KW-0309">Germination</keyword>
<dbReference type="AlphaFoldDB" id="A0A1I3XGS3"/>